<dbReference type="PANTHER" id="PTHR47916:SF1">
    <property type="entry name" value="3-HYDROXY-5-PHOSPHONOOXYPENTANE-2,4-DIONE THIOLASE"/>
    <property type="match status" value="1"/>
</dbReference>
<gene>
    <name evidence="1" type="ORF">ABR64_03705</name>
</gene>
<dbReference type="AlphaFoldDB" id="A0A0R2P5J7"/>
<dbReference type="GO" id="GO:0004332">
    <property type="term" value="F:fructose-bisphosphate aldolase activity"/>
    <property type="evidence" value="ECO:0007669"/>
    <property type="project" value="InterPro"/>
</dbReference>
<dbReference type="InterPro" id="IPR050456">
    <property type="entry name" value="DeoC/FbaB_aldolase"/>
</dbReference>
<proteinExistence type="predicted"/>
<dbReference type="Pfam" id="PF01791">
    <property type="entry name" value="DeoC"/>
    <property type="match status" value="1"/>
</dbReference>
<dbReference type="PIRSF" id="PIRSF038992">
    <property type="entry name" value="Aldolase_Ia"/>
    <property type="match status" value="1"/>
</dbReference>
<accession>A0A0R2P5J7</accession>
<dbReference type="PANTHER" id="PTHR47916">
    <property type="entry name" value="FRUCTOSE-BISPHOSPHATE ALDOLASE CLASS 1"/>
    <property type="match status" value="1"/>
</dbReference>
<dbReference type="Gene3D" id="3.20.20.70">
    <property type="entry name" value="Aldolase class I"/>
    <property type="match status" value="1"/>
</dbReference>
<protein>
    <recommendedName>
        <fullName evidence="3">Aldolase</fullName>
    </recommendedName>
</protein>
<comment type="caution">
    <text evidence="1">The sequence shown here is derived from an EMBL/GenBank/DDBJ whole genome shotgun (WGS) entry which is preliminary data.</text>
</comment>
<dbReference type="Proteomes" id="UP000053349">
    <property type="component" value="Unassembled WGS sequence"/>
</dbReference>
<dbReference type="InterPro" id="IPR013785">
    <property type="entry name" value="Aldolase_TIM"/>
</dbReference>
<dbReference type="InterPro" id="IPR002915">
    <property type="entry name" value="DeoC/FbaB/LacD_aldolase"/>
</dbReference>
<evidence type="ECO:0000313" key="2">
    <source>
        <dbReference type="Proteomes" id="UP000053349"/>
    </source>
</evidence>
<evidence type="ECO:0008006" key="3">
    <source>
        <dbReference type="Google" id="ProtNLM"/>
    </source>
</evidence>
<name>A0A0R2P5J7_9ACTN</name>
<evidence type="ECO:0000313" key="1">
    <source>
        <dbReference type="EMBL" id="KRO33350.1"/>
    </source>
</evidence>
<dbReference type="EMBL" id="LIAW01000002">
    <property type="protein sequence ID" value="KRO33350.1"/>
    <property type="molecule type" value="Genomic_DNA"/>
</dbReference>
<sequence>MSKKRSKMFNSNSGKCINIALDLGIFGDRSFAKGIENLSTALPEILKGKPDVIQLNPGGLKIFNKLKNKPQISVALRLDVTNVYEPREIEHAWDTANIATLDLASDPKVACVVLNLLNFDENSRLQEQCIQNIQIVAAKCQKLSIPLMIEPLVMTVKPGAGSTAVGEVGKIAALVRQAVELGADIIKVDATTPMSDFGQVVEIASGVPVLVRGGGQVTARELLERTRIAMDAGASGVVYGRNVVQHPTPANFIKSIKAVVHENASVDKALKILEG</sequence>
<organism evidence="1 2">
    <name type="scientific">Actinobacteria bacterium BACL2 MAG-121001-bin67</name>
    <dbReference type="NCBI Taxonomy" id="1655572"/>
    <lineage>
        <taxon>Bacteria</taxon>
        <taxon>Bacillati</taxon>
        <taxon>Actinomycetota</taxon>
        <taxon>Actinomycetes</taxon>
        <taxon>Actinomycetes incertae sedis</taxon>
        <taxon>ac1 cluster</taxon>
    </lineage>
</organism>
<dbReference type="SUPFAM" id="SSF51569">
    <property type="entry name" value="Aldolase"/>
    <property type="match status" value="1"/>
</dbReference>
<reference evidence="1 2" key="1">
    <citation type="submission" date="2015-10" db="EMBL/GenBank/DDBJ databases">
        <title>Metagenome-Assembled Genomes uncover a global brackish microbiome.</title>
        <authorList>
            <person name="Hugerth L.W."/>
            <person name="Larsson J."/>
            <person name="Alneberg J."/>
            <person name="Lindh M.V."/>
            <person name="Legrand C."/>
            <person name="Pinhassi J."/>
            <person name="Andersson A.F."/>
        </authorList>
    </citation>
    <scope>NUCLEOTIDE SEQUENCE [LARGE SCALE GENOMIC DNA]</scope>
    <source>
        <strain evidence="1">BACL2 MAG-121001-bin67</strain>
    </source>
</reference>
<dbReference type="InterPro" id="IPR041720">
    <property type="entry name" value="FbaB-like"/>
</dbReference>
<dbReference type="SMART" id="SM01133">
    <property type="entry name" value="DeoC"/>
    <property type="match status" value="1"/>
</dbReference>